<keyword evidence="3" id="KW-1185">Reference proteome</keyword>
<dbReference type="AlphaFoldDB" id="A0A7J8SLX2"/>
<evidence type="ECO:0000313" key="2">
    <source>
        <dbReference type="EMBL" id="MBA0626532.1"/>
    </source>
</evidence>
<name>A0A7J8SLX2_GOSDV</name>
<dbReference type="PANTHER" id="PTHR46033:SF8">
    <property type="entry name" value="PROTEIN MAINTENANCE OF MERISTEMS-LIKE"/>
    <property type="match status" value="1"/>
</dbReference>
<dbReference type="PANTHER" id="PTHR46033">
    <property type="entry name" value="PROTEIN MAIN-LIKE 2"/>
    <property type="match status" value="1"/>
</dbReference>
<evidence type="ECO:0000259" key="1">
    <source>
        <dbReference type="Pfam" id="PF10536"/>
    </source>
</evidence>
<feature type="domain" description="Aminotransferase-like plant mobile" evidence="1">
    <location>
        <begin position="2"/>
        <end position="206"/>
    </location>
</feature>
<dbReference type="EMBL" id="JABFAC010000010">
    <property type="protein sequence ID" value="MBA0626532.1"/>
    <property type="molecule type" value="Genomic_DNA"/>
</dbReference>
<dbReference type="Pfam" id="PF10536">
    <property type="entry name" value="PMD"/>
    <property type="match status" value="1"/>
</dbReference>
<dbReference type="InterPro" id="IPR019557">
    <property type="entry name" value="AminoTfrase-like_pln_mobile"/>
</dbReference>
<reference evidence="2 3" key="1">
    <citation type="journal article" date="2019" name="Genome Biol. Evol.">
        <title>Insights into the evolution of the New World diploid cottons (Gossypium, subgenus Houzingenia) based on genome sequencing.</title>
        <authorList>
            <person name="Grover C.E."/>
            <person name="Arick M.A. 2nd"/>
            <person name="Thrash A."/>
            <person name="Conover J.L."/>
            <person name="Sanders W.S."/>
            <person name="Peterson D.G."/>
            <person name="Frelichowski J.E."/>
            <person name="Scheffler J.A."/>
            <person name="Scheffler B.E."/>
            <person name="Wendel J.F."/>
        </authorList>
    </citation>
    <scope>NUCLEOTIDE SEQUENCE [LARGE SCALE GENOMIC DNA]</scope>
    <source>
        <strain evidence="2">27</strain>
        <tissue evidence="2">Leaf</tissue>
    </source>
</reference>
<gene>
    <name evidence="2" type="ORF">Godav_004188</name>
</gene>
<sequence length="208" mass="24859">MAWLRRNFGELDEDLTKVKREQHVHPYILMAIRGILMPDKSQNLVHLRWLLKLVNFREARELNWGSAVLATLYWEMCWATQPRKIKIGGFMLLLQSLAWYRLPFLHPEANYCYTFPLVTRWNHRPSYAKVPKEMRDIQPLLDQQSEVEFVWTPYKDPTIQECISSEFLVNPNVWHMNLSLVVYVIVEMHESNRVMRQLRLRQSIPVAP</sequence>
<dbReference type="InterPro" id="IPR044824">
    <property type="entry name" value="MAIN-like"/>
</dbReference>
<proteinExistence type="predicted"/>
<evidence type="ECO:0000313" key="3">
    <source>
        <dbReference type="Proteomes" id="UP000593561"/>
    </source>
</evidence>
<organism evidence="2 3">
    <name type="scientific">Gossypium davidsonii</name>
    <name type="common">Davidson's cotton</name>
    <name type="synonym">Gossypium klotzschianum subsp. davidsonii</name>
    <dbReference type="NCBI Taxonomy" id="34287"/>
    <lineage>
        <taxon>Eukaryota</taxon>
        <taxon>Viridiplantae</taxon>
        <taxon>Streptophyta</taxon>
        <taxon>Embryophyta</taxon>
        <taxon>Tracheophyta</taxon>
        <taxon>Spermatophyta</taxon>
        <taxon>Magnoliopsida</taxon>
        <taxon>eudicotyledons</taxon>
        <taxon>Gunneridae</taxon>
        <taxon>Pentapetalae</taxon>
        <taxon>rosids</taxon>
        <taxon>malvids</taxon>
        <taxon>Malvales</taxon>
        <taxon>Malvaceae</taxon>
        <taxon>Malvoideae</taxon>
        <taxon>Gossypium</taxon>
    </lineage>
</organism>
<dbReference type="GO" id="GO:0010073">
    <property type="term" value="P:meristem maintenance"/>
    <property type="evidence" value="ECO:0007669"/>
    <property type="project" value="InterPro"/>
</dbReference>
<comment type="caution">
    <text evidence="2">The sequence shown here is derived from an EMBL/GenBank/DDBJ whole genome shotgun (WGS) entry which is preliminary data.</text>
</comment>
<protein>
    <recommendedName>
        <fullName evidence="1">Aminotransferase-like plant mobile domain-containing protein</fullName>
    </recommendedName>
</protein>
<accession>A0A7J8SLX2</accession>
<dbReference type="Proteomes" id="UP000593561">
    <property type="component" value="Unassembled WGS sequence"/>
</dbReference>